<dbReference type="Proteomes" id="UP000095751">
    <property type="component" value="Unassembled WGS sequence"/>
</dbReference>
<dbReference type="AlphaFoldDB" id="A0A1E7EIZ1"/>
<reference evidence="2 3" key="1">
    <citation type="submission" date="2016-09" db="EMBL/GenBank/DDBJ databases">
        <title>Extensive genetic diversity and differential bi-allelic expression allows diatom success in the polar Southern Ocean.</title>
        <authorList>
            <consortium name="DOE Joint Genome Institute"/>
            <person name="Mock T."/>
            <person name="Otillar R.P."/>
            <person name="Strauss J."/>
            <person name="Dupont C."/>
            <person name="Frickenhaus S."/>
            <person name="Maumus F."/>
            <person name="Mcmullan M."/>
            <person name="Sanges R."/>
            <person name="Schmutz J."/>
            <person name="Toseland A."/>
            <person name="Valas R."/>
            <person name="Veluchamy A."/>
            <person name="Ward B.J."/>
            <person name="Allen A."/>
            <person name="Barry K."/>
            <person name="Falciatore A."/>
            <person name="Ferrante M."/>
            <person name="Fortunato A.E."/>
            <person name="Gloeckner G."/>
            <person name="Gruber A."/>
            <person name="Hipkin R."/>
            <person name="Janech M."/>
            <person name="Kroth P."/>
            <person name="Leese F."/>
            <person name="Lindquist E."/>
            <person name="Lyon B.R."/>
            <person name="Martin J."/>
            <person name="Mayer C."/>
            <person name="Parker M."/>
            <person name="Quesneville H."/>
            <person name="Raymond J."/>
            <person name="Uhlig C."/>
            <person name="Valentin K.U."/>
            <person name="Worden A.Z."/>
            <person name="Armbrust E.V."/>
            <person name="Bowler C."/>
            <person name="Green B."/>
            <person name="Moulton V."/>
            <person name="Van Oosterhout C."/>
            <person name="Grigoriev I."/>
        </authorList>
    </citation>
    <scope>NUCLEOTIDE SEQUENCE [LARGE SCALE GENOMIC DNA]</scope>
    <source>
        <strain evidence="2 3">CCMP1102</strain>
    </source>
</reference>
<dbReference type="SUPFAM" id="SSF51338">
    <property type="entry name" value="Composite domain of metallo-dependent hydrolases"/>
    <property type="match status" value="1"/>
</dbReference>
<dbReference type="SUPFAM" id="SSF51556">
    <property type="entry name" value="Metallo-dependent hydrolases"/>
    <property type="match status" value="1"/>
</dbReference>
<dbReference type="KEGG" id="fcy:FRACYDRAFT_203917"/>
<dbReference type="EMBL" id="KV784451">
    <property type="protein sequence ID" value="OEU05861.1"/>
    <property type="molecule type" value="Genomic_DNA"/>
</dbReference>
<dbReference type="GO" id="GO:0016810">
    <property type="term" value="F:hydrolase activity, acting on carbon-nitrogen (but not peptide) bonds"/>
    <property type="evidence" value="ECO:0007669"/>
    <property type="project" value="InterPro"/>
</dbReference>
<keyword evidence="2" id="KW-0378">Hydrolase</keyword>
<dbReference type="InterPro" id="IPR057744">
    <property type="entry name" value="OTAase-like"/>
</dbReference>
<evidence type="ECO:0000313" key="2">
    <source>
        <dbReference type="EMBL" id="OEU05861.1"/>
    </source>
</evidence>
<evidence type="ECO:0000313" key="3">
    <source>
        <dbReference type="Proteomes" id="UP000095751"/>
    </source>
</evidence>
<feature type="domain" description="Amidohydrolase-related" evidence="1">
    <location>
        <begin position="1"/>
        <end position="350"/>
    </location>
</feature>
<dbReference type="InterPro" id="IPR006680">
    <property type="entry name" value="Amidohydro-rel"/>
</dbReference>
<keyword evidence="3" id="KW-1185">Reference proteome</keyword>
<name>A0A1E7EIZ1_9STRA</name>
<accession>A0A1E7EIZ1</accession>
<dbReference type="InterPro" id="IPR032466">
    <property type="entry name" value="Metal_Hydrolase"/>
</dbReference>
<dbReference type="InterPro" id="IPR011059">
    <property type="entry name" value="Metal-dep_hydrolase_composite"/>
</dbReference>
<dbReference type="OrthoDB" id="194468at2759"/>
<dbReference type="CDD" id="cd01299">
    <property type="entry name" value="Met_dep_hydrolase_A"/>
    <property type="match status" value="1"/>
</dbReference>
<evidence type="ECO:0000259" key="1">
    <source>
        <dbReference type="Pfam" id="PF01979"/>
    </source>
</evidence>
<dbReference type="InterPro" id="IPR051781">
    <property type="entry name" value="Metallo-dep_Hydrolase"/>
</dbReference>
<protein>
    <submittedName>
        <fullName evidence="2">Amidohydrolase</fullName>
    </submittedName>
</protein>
<sequence length="357" mass="38205">MPGLIDCHVHVTAFTANFAVLERTTPSYVTAKAMQSLKSMLKRGFTTVRDAGGADHGLASALEEGIFKGPRLLFCGKALSQTGGHGDMRAPGDFAKAFDCTCAGLGRVCDGDAEVRKAARDEIRKGATHIKVMAGGGVSSPTDRITSTQFSIMELKAIVEEATAANIHVMAHAYTPRAIINSVKAGVKSIEHGNLLDEESAKVMAKAGTYLVPTLATYDALAKEGKKDGLSEEMAKKIYDVLDAGKRSIGIAKDNGVVMCYGSDLLSEMRKYQLSGLSMMEDSGLPAIDVIRSVTSNAASLLGMEAEIGSIEVGKIADMIIIRKNPLESTRLFDNWEENYVSVIKQGRIVFNEFTDA</sequence>
<dbReference type="InParanoid" id="A0A1E7EIZ1"/>
<dbReference type="Pfam" id="PF01979">
    <property type="entry name" value="Amidohydro_1"/>
    <property type="match status" value="1"/>
</dbReference>
<proteinExistence type="predicted"/>
<dbReference type="PANTHER" id="PTHR43135">
    <property type="entry name" value="ALPHA-D-RIBOSE 1-METHYLPHOSPHONATE 5-TRIPHOSPHATE DIPHOSPHATASE"/>
    <property type="match status" value="1"/>
</dbReference>
<dbReference type="PANTHER" id="PTHR43135:SF3">
    <property type="entry name" value="ALPHA-D-RIBOSE 1-METHYLPHOSPHONATE 5-TRIPHOSPHATE DIPHOSPHATASE"/>
    <property type="match status" value="1"/>
</dbReference>
<organism evidence="2 3">
    <name type="scientific">Fragilariopsis cylindrus CCMP1102</name>
    <dbReference type="NCBI Taxonomy" id="635003"/>
    <lineage>
        <taxon>Eukaryota</taxon>
        <taxon>Sar</taxon>
        <taxon>Stramenopiles</taxon>
        <taxon>Ochrophyta</taxon>
        <taxon>Bacillariophyta</taxon>
        <taxon>Bacillariophyceae</taxon>
        <taxon>Bacillariophycidae</taxon>
        <taxon>Bacillariales</taxon>
        <taxon>Bacillariaceae</taxon>
        <taxon>Fragilariopsis</taxon>
    </lineage>
</organism>
<gene>
    <name evidence="2" type="ORF">FRACYDRAFT_203917</name>
</gene>
<dbReference type="Gene3D" id="3.20.20.140">
    <property type="entry name" value="Metal-dependent hydrolases"/>
    <property type="match status" value="1"/>
</dbReference>
<dbReference type="Gene3D" id="2.30.40.10">
    <property type="entry name" value="Urease, subunit C, domain 1"/>
    <property type="match status" value="1"/>
</dbReference>